<feature type="compositionally biased region" description="Basic and acidic residues" evidence="2">
    <location>
        <begin position="110"/>
        <end position="119"/>
    </location>
</feature>
<feature type="region of interest" description="Disordered" evidence="2">
    <location>
        <begin position="104"/>
        <end position="142"/>
    </location>
</feature>
<evidence type="ECO:0000259" key="3">
    <source>
        <dbReference type="Pfam" id="PF02579"/>
    </source>
</evidence>
<dbReference type="Pfam" id="PF02579">
    <property type="entry name" value="Nitro_FeMo-Co"/>
    <property type="match status" value="1"/>
</dbReference>
<dbReference type="OrthoDB" id="9797941at2"/>
<evidence type="ECO:0000313" key="5">
    <source>
        <dbReference type="Proteomes" id="UP000289200"/>
    </source>
</evidence>
<dbReference type="InterPro" id="IPR036105">
    <property type="entry name" value="DiNase_FeMo-co_biosyn_sf"/>
</dbReference>
<dbReference type="Gene3D" id="3.30.420.130">
    <property type="entry name" value="Dinitrogenase iron-molybdenum cofactor biosynthesis domain"/>
    <property type="match status" value="1"/>
</dbReference>
<accession>A0A3S4BJA5</accession>
<dbReference type="Proteomes" id="UP000289200">
    <property type="component" value="Unassembled WGS sequence"/>
</dbReference>
<reference evidence="5" key="1">
    <citation type="submission" date="2018-10" db="EMBL/GenBank/DDBJ databases">
        <authorList>
            <person name="Peiro R."/>
            <person name="Begona"/>
            <person name="Cbmso G."/>
            <person name="Lopez M."/>
            <person name="Gonzalez S."/>
            <person name="Sacristan E."/>
            <person name="Castillo E."/>
        </authorList>
    </citation>
    <scope>NUCLEOTIDE SEQUENCE [LARGE SCALE GENOMIC DNA]</scope>
</reference>
<comment type="caution">
    <text evidence="4">The sequence shown here is derived from an EMBL/GenBank/DDBJ whole genome shotgun (WGS) entry which is preliminary data.</text>
</comment>
<dbReference type="SUPFAM" id="SSF53146">
    <property type="entry name" value="Nitrogenase accessory factor-like"/>
    <property type="match status" value="1"/>
</dbReference>
<organism evidence="4 5">
    <name type="scientific">Rhodoplanes serenus</name>
    <dbReference type="NCBI Taxonomy" id="200615"/>
    <lineage>
        <taxon>Bacteria</taxon>
        <taxon>Pseudomonadati</taxon>
        <taxon>Pseudomonadota</taxon>
        <taxon>Alphaproteobacteria</taxon>
        <taxon>Hyphomicrobiales</taxon>
        <taxon>Nitrobacteraceae</taxon>
        <taxon>Rhodoplanes</taxon>
    </lineage>
</organism>
<dbReference type="RefSeq" id="WP_129611277.1">
    <property type="nucleotide sequence ID" value="NZ_UWOC01000193.1"/>
</dbReference>
<protein>
    <recommendedName>
        <fullName evidence="3">Dinitrogenase iron-molybdenum cofactor biosynthesis domain-containing protein</fullName>
    </recommendedName>
</protein>
<evidence type="ECO:0000313" key="4">
    <source>
        <dbReference type="EMBL" id="VCU11271.1"/>
    </source>
</evidence>
<keyword evidence="5" id="KW-1185">Reference proteome</keyword>
<sequence>MRIAVASQNFRTVTGHAGRTRRFLVFEAEQGVAPREVDRLDLPKELAMHEFHGSGPHPLDVVQALIVGSAGPGFIRRMAGRGITAVATSETDPVAAVTHLLAGTLPAAPPHDHDCNDHGHPHHHHHDDEDGGTAPAAVEARR</sequence>
<keyword evidence="1" id="KW-0535">Nitrogen fixation</keyword>
<evidence type="ECO:0000256" key="2">
    <source>
        <dbReference type="SAM" id="MobiDB-lite"/>
    </source>
</evidence>
<proteinExistence type="predicted"/>
<dbReference type="InterPro" id="IPR003731">
    <property type="entry name" value="Di-Nase_FeMo-co_biosynth"/>
</dbReference>
<dbReference type="EMBL" id="UWOC01000193">
    <property type="protein sequence ID" value="VCU11271.1"/>
    <property type="molecule type" value="Genomic_DNA"/>
</dbReference>
<evidence type="ECO:0000256" key="1">
    <source>
        <dbReference type="ARBA" id="ARBA00023231"/>
    </source>
</evidence>
<name>A0A3S4BJA5_9BRAD</name>
<feature type="domain" description="Dinitrogenase iron-molybdenum cofactor biosynthesis" evidence="3">
    <location>
        <begin position="12"/>
        <end position="97"/>
    </location>
</feature>
<dbReference type="AlphaFoldDB" id="A0A3S4BJA5"/>
<gene>
    <name evidence="4" type="ORF">RHODGE_RHODGE_04482</name>
</gene>